<dbReference type="SUPFAM" id="SSF103473">
    <property type="entry name" value="MFS general substrate transporter"/>
    <property type="match status" value="1"/>
</dbReference>
<evidence type="ECO:0000313" key="3">
    <source>
        <dbReference type="Proteomes" id="UP000077315"/>
    </source>
</evidence>
<name>A0A162Q8Q8_PHYB8</name>
<proteinExistence type="predicted"/>
<dbReference type="GeneID" id="29001805"/>
<evidence type="ECO:0000256" key="1">
    <source>
        <dbReference type="SAM" id="Phobius"/>
    </source>
</evidence>
<dbReference type="STRING" id="763407.A0A162Q8Q8"/>
<keyword evidence="1" id="KW-0472">Membrane</keyword>
<keyword evidence="3" id="KW-1185">Reference proteome</keyword>
<dbReference type="AlphaFoldDB" id="A0A162Q8Q8"/>
<keyword evidence="1" id="KW-1133">Transmembrane helix</keyword>
<evidence type="ECO:0000313" key="2">
    <source>
        <dbReference type="EMBL" id="OAD81046.1"/>
    </source>
</evidence>
<accession>A0A162Q8Q8</accession>
<protein>
    <submittedName>
        <fullName evidence="2">Uncharacterized protein</fullName>
    </submittedName>
</protein>
<dbReference type="VEuPathDB" id="FungiDB:PHYBLDRAFT_62095"/>
<dbReference type="Proteomes" id="UP000077315">
    <property type="component" value="Unassembled WGS sequence"/>
</dbReference>
<feature type="transmembrane region" description="Helical" evidence="1">
    <location>
        <begin position="61"/>
        <end position="82"/>
    </location>
</feature>
<dbReference type="OrthoDB" id="2130629at2759"/>
<dbReference type="InterPro" id="IPR036259">
    <property type="entry name" value="MFS_trans_sf"/>
</dbReference>
<keyword evidence="1" id="KW-0812">Transmembrane</keyword>
<dbReference type="RefSeq" id="XP_018299086.1">
    <property type="nucleotide sequence ID" value="XM_018440899.1"/>
</dbReference>
<gene>
    <name evidence="2" type="ORF">PHYBLDRAFT_62095</name>
</gene>
<sequence>MCLTFKEYKIITSYKTQFRIKESNKLLKTHRYSIGFGWFYDLVSVLSPSFASVYHFSSSKIGLRFLAGGVGSILCTAFYCALSDRVSNHRTKRNNGVRLPEYRLTSNYIGLPFLHLGQLLYG</sequence>
<dbReference type="InParanoid" id="A0A162Q8Q8"/>
<organism evidence="2 3">
    <name type="scientific">Phycomyces blakesleeanus (strain ATCC 8743b / DSM 1359 / FGSC 10004 / NBRC 33097 / NRRL 1555)</name>
    <dbReference type="NCBI Taxonomy" id="763407"/>
    <lineage>
        <taxon>Eukaryota</taxon>
        <taxon>Fungi</taxon>
        <taxon>Fungi incertae sedis</taxon>
        <taxon>Mucoromycota</taxon>
        <taxon>Mucoromycotina</taxon>
        <taxon>Mucoromycetes</taxon>
        <taxon>Mucorales</taxon>
        <taxon>Phycomycetaceae</taxon>
        <taxon>Phycomyces</taxon>
    </lineage>
</organism>
<feature type="transmembrane region" description="Helical" evidence="1">
    <location>
        <begin position="34"/>
        <end position="55"/>
    </location>
</feature>
<dbReference type="EMBL" id="KV440971">
    <property type="protein sequence ID" value="OAD81046.1"/>
    <property type="molecule type" value="Genomic_DNA"/>
</dbReference>
<reference evidence="3" key="1">
    <citation type="submission" date="2015-06" db="EMBL/GenBank/DDBJ databases">
        <title>Expansion of signal transduction pathways in fungi by whole-genome duplication.</title>
        <authorList>
            <consortium name="DOE Joint Genome Institute"/>
            <person name="Corrochano L.M."/>
            <person name="Kuo A."/>
            <person name="Marcet-Houben M."/>
            <person name="Polaino S."/>
            <person name="Salamov A."/>
            <person name="Villalobos J.M."/>
            <person name="Alvarez M.I."/>
            <person name="Avalos J."/>
            <person name="Benito E.P."/>
            <person name="Benoit I."/>
            <person name="Burger G."/>
            <person name="Camino L.P."/>
            <person name="Canovas D."/>
            <person name="Cerda-Olmedo E."/>
            <person name="Cheng J.-F."/>
            <person name="Dominguez A."/>
            <person name="Elias M."/>
            <person name="Eslava A.P."/>
            <person name="Glaser F."/>
            <person name="Grimwood J."/>
            <person name="Gutierrez G."/>
            <person name="Heitman J."/>
            <person name="Henrissat B."/>
            <person name="Iturriaga E.A."/>
            <person name="Lang B.F."/>
            <person name="Lavin J.L."/>
            <person name="Lee S."/>
            <person name="Li W."/>
            <person name="Lindquist E."/>
            <person name="Lopez-Garcia S."/>
            <person name="Luque E.M."/>
            <person name="Marcos A.T."/>
            <person name="Martin J."/>
            <person name="McCluskey K."/>
            <person name="Medina H.R."/>
            <person name="Miralles-Duran A."/>
            <person name="Miyazaki A."/>
            <person name="Munoz-Torres E."/>
            <person name="Oguiza J.A."/>
            <person name="Ohm R."/>
            <person name="Olmedo M."/>
            <person name="Orejas M."/>
            <person name="Ortiz-Castellanos L."/>
            <person name="Pisabarro A.G."/>
            <person name="Rodriguez-Romero J."/>
            <person name="Ruiz-Herrera J."/>
            <person name="Ruiz-Vazquez R."/>
            <person name="Sanz C."/>
            <person name="Schackwitz W."/>
            <person name="Schmutz J."/>
            <person name="Shahriari M."/>
            <person name="Shelest E."/>
            <person name="Silva-Franco F."/>
            <person name="Soanes D."/>
            <person name="Syed K."/>
            <person name="Tagua V.G."/>
            <person name="Talbot N.J."/>
            <person name="Thon M."/>
            <person name="De vries R.P."/>
            <person name="Wiebenga A."/>
            <person name="Yadav J.S."/>
            <person name="Braun E.L."/>
            <person name="Baker S."/>
            <person name="Garre V."/>
            <person name="Horwitz B."/>
            <person name="Torres-Martinez S."/>
            <person name="Idnurm A."/>
            <person name="Herrera-Estrella A."/>
            <person name="Gabaldon T."/>
            <person name="Grigoriev I.V."/>
        </authorList>
    </citation>
    <scope>NUCLEOTIDE SEQUENCE [LARGE SCALE GENOMIC DNA]</scope>
    <source>
        <strain evidence="3">NRRL 1555(-)</strain>
    </source>
</reference>